<dbReference type="OMA" id="TYTEYAS"/>
<feature type="region of interest" description="Disordered" evidence="1">
    <location>
        <begin position="1"/>
        <end position="23"/>
    </location>
</feature>
<dbReference type="EMBL" id="JH159155">
    <property type="protein sequence ID" value="EGZ15433.1"/>
    <property type="molecule type" value="Genomic_DNA"/>
</dbReference>
<dbReference type="STRING" id="1094619.G4ZNW5"/>
<dbReference type="GeneID" id="20642086"/>
<dbReference type="AlphaFoldDB" id="G4ZNW5"/>
<gene>
    <name evidence="3" type="ORF">PHYSODRAFT_301953</name>
</gene>
<organism evidence="3 4">
    <name type="scientific">Phytophthora sojae (strain P6497)</name>
    <name type="common">Soybean stem and root rot agent</name>
    <name type="synonym">Phytophthora megasperma f. sp. glycines</name>
    <dbReference type="NCBI Taxonomy" id="1094619"/>
    <lineage>
        <taxon>Eukaryota</taxon>
        <taxon>Sar</taxon>
        <taxon>Stramenopiles</taxon>
        <taxon>Oomycota</taxon>
        <taxon>Peronosporomycetes</taxon>
        <taxon>Peronosporales</taxon>
        <taxon>Peronosporaceae</taxon>
        <taxon>Phytophthora</taxon>
    </lineage>
</organism>
<evidence type="ECO:0000313" key="3">
    <source>
        <dbReference type="EMBL" id="EGZ15433.1"/>
    </source>
</evidence>
<evidence type="ECO:0000256" key="2">
    <source>
        <dbReference type="SAM" id="Phobius"/>
    </source>
</evidence>
<evidence type="ECO:0000256" key="1">
    <source>
        <dbReference type="SAM" id="MobiDB-lite"/>
    </source>
</evidence>
<feature type="transmembrane region" description="Helical" evidence="2">
    <location>
        <begin position="186"/>
        <end position="205"/>
    </location>
</feature>
<reference evidence="3 4" key="1">
    <citation type="journal article" date="2006" name="Science">
        <title>Phytophthora genome sequences uncover evolutionary origins and mechanisms of pathogenesis.</title>
        <authorList>
            <person name="Tyler B.M."/>
            <person name="Tripathy S."/>
            <person name="Zhang X."/>
            <person name="Dehal P."/>
            <person name="Jiang R.H."/>
            <person name="Aerts A."/>
            <person name="Arredondo F.D."/>
            <person name="Baxter L."/>
            <person name="Bensasson D."/>
            <person name="Beynon J.L."/>
            <person name="Chapman J."/>
            <person name="Damasceno C.M."/>
            <person name="Dorrance A.E."/>
            <person name="Dou D."/>
            <person name="Dickerman A.W."/>
            <person name="Dubchak I.L."/>
            <person name="Garbelotto M."/>
            <person name="Gijzen M."/>
            <person name="Gordon S.G."/>
            <person name="Govers F."/>
            <person name="Grunwald N.J."/>
            <person name="Huang W."/>
            <person name="Ivors K.L."/>
            <person name="Jones R.W."/>
            <person name="Kamoun S."/>
            <person name="Krampis K."/>
            <person name="Lamour K.H."/>
            <person name="Lee M.K."/>
            <person name="McDonald W.H."/>
            <person name="Medina M."/>
            <person name="Meijer H.J."/>
            <person name="Nordberg E.K."/>
            <person name="Maclean D.J."/>
            <person name="Ospina-Giraldo M.D."/>
            <person name="Morris P.F."/>
            <person name="Phuntumart V."/>
            <person name="Putnam N.H."/>
            <person name="Rash S."/>
            <person name="Rose J.K."/>
            <person name="Sakihama Y."/>
            <person name="Salamov A.A."/>
            <person name="Savidor A."/>
            <person name="Scheuring C.F."/>
            <person name="Smith B.M."/>
            <person name="Sobral B.W."/>
            <person name="Terry A."/>
            <person name="Torto-Alalibo T.A."/>
            <person name="Win J."/>
            <person name="Xu Z."/>
            <person name="Zhang H."/>
            <person name="Grigoriev I.V."/>
            <person name="Rokhsar D.S."/>
            <person name="Boore J.L."/>
        </authorList>
    </citation>
    <scope>NUCLEOTIDE SEQUENCE [LARGE SCALE GENOMIC DNA]</scope>
    <source>
        <strain evidence="3 4">P6497</strain>
    </source>
</reference>
<dbReference type="Proteomes" id="UP000002640">
    <property type="component" value="Unassembled WGS sequence"/>
</dbReference>
<feature type="transmembrane region" description="Helical" evidence="2">
    <location>
        <begin position="35"/>
        <end position="55"/>
    </location>
</feature>
<dbReference type="InParanoid" id="G4ZNW5"/>
<dbReference type="RefSeq" id="XP_009529182.1">
    <property type="nucleotide sequence ID" value="XM_009530887.1"/>
</dbReference>
<keyword evidence="2" id="KW-1133">Transmembrane helix</keyword>
<evidence type="ECO:0000313" key="4">
    <source>
        <dbReference type="Proteomes" id="UP000002640"/>
    </source>
</evidence>
<accession>G4ZNW5</accession>
<keyword evidence="2" id="KW-0472">Membrane</keyword>
<name>G4ZNW5_PHYSP</name>
<keyword evidence="2" id="KW-0812">Transmembrane</keyword>
<feature type="transmembrane region" description="Helical" evidence="2">
    <location>
        <begin position="211"/>
        <end position="230"/>
    </location>
</feature>
<proteinExistence type="predicted"/>
<keyword evidence="4" id="KW-1185">Reference proteome</keyword>
<protein>
    <submittedName>
        <fullName evidence="3">Uncharacterized protein</fullName>
    </submittedName>
</protein>
<sequence length="268" mass="29821">MYVQPDQTPEPATPILEESHRQTNESNQQWNLASVAYHSLLNAIAIVAGVSMMLVKAGVLNVGDKAAQDTYTEYASQVVNGVFTWTALTSNPGYIYRVITLSRVLKEKTKLESRSQAVRYLNKHFPLAFVDTSPTLTKTTLDPLKSQRRVGGADTDTYMTSKNKLVVCLGNIVFLRNDAKYLRTTFVILNFSCLFQYIMTGFMWGCSAATRPGFVLPALLPPTLLCSVIGEHRINRLSKKIKERRVVIGHGVPILGEIAIKRESMPPV</sequence>
<dbReference type="KEGG" id="psoj:PHYSODRAFT_301953"/>